<dbReference type="Proteomes" id="UP000663829">
    <property type="component" value="Unassembled WGS sequence"/>
</dbReference>
<organism evidence="2 4">
    <name type="scientific">Didymodactylos carnosus</name>
    <dbReference type="NCBI Taxonomy" id="1234261"/>
    <lineage>
        <taxon>Eukaryota</taxon>
        <taxon>Metazoa</taxon>
        <taxon>Spiralia</taxon>
        <taxon>Gnathifera</taxon>
        <taxon>Rotifera</taxon>
        <taxon>Eurotatoria</taxon>
        <taxon>Bdelloidea</taxon>
        <taxon>Philodinida</taxon>
        <taxon>Philodinidae</taxon>
        <taxon>Didymodactylos</taxon>
    </lineage>
</organism>
<protein>
    <submittedName>
        <fullName evidence="2">Uncharacterized protein</fullName>
    </submittedName>
</protein>
<comment type="caution">
    <text evidence="2">The sequence shown here is derived from an EMBL/GenBank/DDBJ whole genome shotgun (WGS) entry which is preliminary data.</text>
</comment>
<evidence type="ECO:0000313" key="3">
    <source>
        <dbReference type="EMBL" id="CAF3901212.1"/>
    </source>
</evidence>
<dbReference type="AlphaFoldDB" id="A0A814RUA7"/>
<feature type="compositionally biased region" description="Acidic residues" evidence="1">
    <location>
        <begin position="1"/>
        <end position="11"/>
    </location>
</feature>
<evidence type="ECO:0000313" key="2">
    <source>
        <dbReference type="EMBL" id="CAF1137489.1"/>
    </source>
</evidence>
<sequence length="288" mass="34003">DEVEKEEEDDFLEKMDVDENEDDEQLDFNARLSSNDLADLFELCRAKCPVKYLSVLVYMSLRNDYGDIFESLNKWNEVDLIEDKIKLEGYEQLYSLIKTENGSIYKNNVLFDEKIFIEIFVNRIWKNVKNIPIKTLKDYFNSFGIILKTLNTDSEILILLAESYQNLIGKEMNKELIELFDQFDLLMYEKYQYLASNVETDFANLMLNVKRKNRILNITFKYLSNSLKEKNIESIGFERNELINTILAIKNTFETNKLQLQDIVNCCEQLNKVLIQTSCIVLKYLKIN</sequence>
<gene>
    <name evidence="2" type="ORF">GPM918_LOCUS20514</name>
    <name evidence="3" type="ORF">SRO942_LOCUS20511</name>
</gene>
<name>A0A814RUA7_9BILA</name>
<evidence type="ECO:0000256" key="1">
    <source>
        <dbReference type="SAM" id="MobiDB-lite"/>
    </source>
</evidence>
<dbReference type="EMBL" id="CAJOBC010006503">
    <property type="protein sequence ID" value="CAF3901212.1"/>
    <property type="molecule type" value="Genomic_DNA"/>
</dbReference>
<dbReference type="Proteomes" id="UP000681722">
    <property type="component" value="Unassembled WGS sequence"/>
</dbReference>
<proteinExistence type="predicted"/>
<accession>A0A814RUA7</accession>
<feature type="non-terminal residue" evidence="2">
    <location>
        <position position="288"/>
    </location>
</feature>
<evidence type="ECO:0000313" key="4">
    <source>
        <dbReference type="Proteomes" id="UP000663829"/>
    </source>
</evidence>
<feature type="region of interest" description="Disordered" evidence="1">
    <location>
        <begin position="1"/>
        <end position="20"/>
    </location>
</feature>
<dbReference type="EMBL" id="CAJNOQ010006503">
    <property type="protein sequence ID" value="CAF1137489.1"/>
    <property type="molecule type" value="Genomic_DNA"/>
</dbReference>
<keyword evidence="4" id="KW-1185">Reference proteome</keyword>
<reference evidence="2" key="1">
    <citation type="submission" date="2021-02" db="EMBL/GenBank/DDBJ databases">
        <authorList>
            <person name="Nowell W R."/>
        </authorList>
    </citation>
    <scope>NUCLEOTIDE SEQUENCE</scope>
</reference>